<feature type="transmembrane region" description="Helical" evidence="7">
    <location>
        <begin position="258"/>
        <end position="277"/>
    </location>
</feature>
<feature type="domain" description="4Fe-4S ferredoxin-type" evidence="8">
    <location>
        <begin position="187"/>
        <end position="218"/>
    </location>
</feature>
<dbReference type="PANTHER" id="PTHR30176">
    <property type="entry name" value="FERREDOXIN-TYPE PROTEIN NAPH"/>
    <property type="match status" value="1"/>
</dbReference>
<dbReference type="Pfam" id="PF13746">
    <property type="entry name" value="Fer4_18"/>
    <property type="match status" value="1"/>
</dbReference>
<dbReference type="AlphaFoldDB" id="A0A1D8CXY9"/>
<evidence type="ECO:0000256" key="2">
    <source>
        <dbReference type="ARBA" id="ARBA00022485"/>
    </source>
</evidence>
<keyword evidence="7" id="KW-0472">Membrane</keyword>
<evidence type="ECO:0000256" key="3">
    <source>
        <dbReference type="ARBA" id="ARBA00022723"/>
    </source>
</evidence>
<gene>
    <name evidence="9" type="ORF">BIU88_01875</name>
</gene>
<accession>A0A1D8CXY9</accession>
<dbReference type="InterPro" id="IPR017900">
    <property type="entry name" value="4Fe4S_Fe_S_CS"/>
</dbReference>
<evidence type="ECO:0000256" key="6">
    <source>
        <dbReference type="ARBA" id="ARBA00023014"/>
    </source>
</evidence>
<dbReference type="STRING" id="274537.BIU88_01875"/>
<evidence type="ECO:0000256" key="7">
    <source>
        <dbReference type="SAM" id="Phobius"/>
    </source>
</evidence>
<dbReference type="Proteomes" id="UP000095185">
    <property type="component" value="Chromosome"/>
</dbReference>
<dbReference type="GO" id="GO:0046872">
    <property type="term" value="F:metal ion binding"/>
    <property type="evidence" value="ECO:0007669"/>
    <property type="project" value="UniProtKB-KW"/>
</dbReference>
<dbReference type="GO" id="GO:0051539">
    <property type="term" value="F:4 iron, 4 sulfur cluster binding"/>
    <property type="evidence" value="ECO:0007669"/>
    <property type="project" value="UniProtKB-KW"/>
</dbReference>
<protein>
    <submittedName>
        <fullName evidence="9">Ferredoxin</fullName>
    </submittedName>
</protein>
<dbReference type="InterPro" id="IPR051684">
    <property type="entry name" value="Electron_Trans/Redox"/>
</dbReference>
<dbReference type="PROSITE" id="PS00198">
    <property type="entry name" value="4FE4S_FER_1"/>
    <property type="match status" value="1"/>
</dbReference>
<dbReference type="PROSITE" id="PS51379">
    <property type="entry name" value="4FE4S_FER_2"/>
    <property type="match status" value="1"/>
</dbReference>
<evidence type="ECO:0000256" key="1">
    <source>
        <dbReference type="ARBA" id="ARBA00022448"/>
    </source>
</evidence>
<evidence type="ECO:0000313" key="10">
    <source>
        <dbReference type="Proteomes" id="UP000095185"/>
    </source>
</evidence>
<keyword evidence="5" id="KW-0408">Iron</keyword>
<feature type="transmembrane region" description="Helical" evidence="7">
    <location>
        <begin position="54"/>
        <end position="76"/>
    </location>
</feature>
<evidence type="ECO:0000256" key="5">
    <source>
        <dbReference type="ARBA" id="ARBA00023004"/>
    </source>
</evidence>
<name>A0A1D8CXY9_CHLLM</name>
<keyword evidence="7" id="KW-0812">Transmembrane</keyword>
<dbReference type="InterPro" id="IPR017896">
    <property type="entry name" value="4Fe4S_Fe-S-bd"/>
</dbReference>
<dbReference type="GO" id="GO:0005886">
    <property type="term" value="C:plasma membrane"/>
    <property type="evidence" value="ECO:0007669"/>
    <property type="project" value="TreeGrafter"/>
</dbReference>
<dbReference type="Pfam" id="PF12801">
    <property type="entry name" value="Fer4_5"/>
    <property type="match status" value="2"/>
</dbReference>
<keyword evidence="4" id="KW-0249">Electron transport</keyword>
<organism evidence="9 10">
    <name type="scientific">Chlorobaculum limnaeum</name>
    <dbReference type="NCBI Taxonomy" id="274537"/>
    <lineage>
        <taxon>Bacteria</taxon>
        <taxon>Pseudomonadati</taxon>
        <taxon>Chlorobiota</taxon>
        <taxon>Chlorobiia</taxon>
        <taxon>Chlorobiales</taxon>
        <taxon>Chlorobiaceae</taxon>
        <taxon>Chlorobaculum</taxon>
    </lineage>
</organism>
<sequence>MQIVWKRYRRAVEMLQALLLTGLPFLKIDGQSAFRFDIRELNLYFFGSVIRIGDFYLILAATLFLLLFISAVTVILGRVWCGWLCPQTVLLDLTESLASLFGRQHRKTLQKLILLPVSALVSITMIWYFVPPAEAMRGLFTSPLIAGFFIVLWVLVYLELGFLGRKFCTTICPYAMMQNTLFDKDTLVIEYDKSRDSTCMKCDDCVRICPVGIDIKEGLSTSCIACAECIDACWLKSSKRDLPPFPNYKGKIIRPKTFWLAGLTAASALMVVLLFAMRPPVEFTLSRVQEPLPPGLNRYAWSIYNNTSRTLELKIEAPDDVTLIGQRTVSIAPFGEARNRVLVRATGKRDKVKLTITGSGISVSREAGFL</sequence>
<dbReference type="KEGG" id="clz:BIU88_01875"/>
<evidence type="ECO:0000313" key="9">
    <source>
        <dbReference type="EMBL" id="AOS83001.1"/>
    </source>
</evidence>
<reference evidence="9" key="1">
    <citation type="submission" date="2016-09" db="EMBL/GenBank/DDBJ databases">
        <title>Genome sequence of Chlorobaculum limnaeum.</title>
        <authorList>
            <person name="Liu Z."/>
            <person name="Tank M."/>
            <person name="Bryant D.A."/>
        </authorList>
    </citation>
    <scope>NUCLEOTIDE SEQUENCE [LARGE SCALE GENOMIC DNA]</scope>
    <source>
        <strain evidence="9">DSM 1677</strain>
    </source>
</reference>
<dbReference type="EMBL" id="CP017305">
    <property type="protein sequence ID" value="AOS83001.1"/>
    <property type="molecule type" value="Genomic_DNA"/>
</dbReference>
<dbReference type="PANTHER" id="PTHR30176:SF3">
    <property type="entry name" value="FERREDOXIN-TYPE PROTEIN NAPH"/>
    <property type="match status" value="1"/>
</dbReference>
<feature type="transmembrane region" description="Helical" evidence="7">
    <location>
        <begin position="136"/>
        <end position="158"/>
    </location>
</feature>
<keyword evidence="1" id="KW-0813">Transport</keyword>
<keyword evidence="3" id="KW-0479">Metal-binding</keyword>
<keyword evidence="2" id="KW-0004">4Fe-4S</keyword>
<dbReference type="OrthoDB" id="9811700at2"/>
<proteinExistence type="predicted"/>
<keyword evidence="6" id="KW-0411">Iron-sulfur</keyword>
<feature type="transmembrane region" description="Helical" evidence="7">
    <location>
        <begin position="112"/>
        <end position="130"/>
    </location>
</feature>
<dbReference type="RefSeq" id="WP_069808729.1">
    <property type="nucleotide sequence ID" value="NZ_CP017305.1"/>
</dbReference>
<keyword evidence="10" id="KW-1185">Reference proteome</keyword>
<dbReference type="SUPFAM" id="SSF54862">
    <property type="entry name" value="4Fe-4S ferredoxins"/>
    <property type="match status" value="1"/>
</dbReference>
<evidence type="ECO:0000256" key="4">
    <source>
        <dbReference type="ARBA" id="ARBA00022982"/>
    </source>
</evidence>
<evidence type="ECO:0000259" key="8">
    <source>
        <dbReference type="PROSITE" id="PS51379"/>
    </source>
</evidence>
<keyword evidence="7" id="KW-1133">Transmembrane helix</keyword>